<feature type="region of interest" description="Disordered" evidence="1">
    <location>
        <begin position="179"/>
        <end position="293"/>
    </location>
</feature>
<dbReference type="RefSeq" id="XP_001228757.1">
    <property type="nucleotide sequence ID" value="XM_001228756.1"/>
</dbReference>
<dbReference type="EMBL" id="CH408030">
    <property type="protein sequence ID" value="EAQ90306.1"/>
    <property type="molecule type" value="Genomic_DNA"/>
</dbReference>
<feature type="region of interest" description="Disordered" evidence="1">
    <location>
        <begin position="38"/>
        <end position="70"/>
    </location>
</feature>
<proteinExistence type="predicted"/>
<dbReference type="Proteomes" id="UP000001056">
    <property type="component" value="Unassembled WGS sequence"/>
</dbReference>
<keyword evidence="2" id="KW-0812">Transmembrane</keyword>
<dbReference type="OrthoDB" id="10486752at2759"/>
<feature type="transmembrane region" description="Helical" evidence="2">
    <location>
        <begin position="330"/>
        <end position="354"/>
    </location>
</feature>
<dbReference type="AlphaFoldDB" id="Q2HC13"/>
<dbReference type="HOGENOM" id="CLU_546269_0_0_1"/>
<gene>
    <name evidence="3" type="ORF">CHGG_02241</name>
</gene>
<feature type="compositionally biased region" description="Polar residues" evidence="1">
    <location>
        <begin position="253"/>
        <end position="263"/>
    </location>
</feature>
<keyword evidence="2" id="KW-1133">Transmembrane helix</keyword>
<protein>
    <submittedName>
        <fullName evidence="3">Uncharacterized protein</fullName>
    </submittedName>
</protein>
<name>Q2HC13_CHAGB</name>
<evidence type="ECO:0000313" key="4">
    <source>
        <dbReference type="Proteomes" id="UP000001056"/>
    </source>
</evidence>
<feature type="compositionally biased region" description="Basic residues" evidence="1">
    <location>
        <begin position="89"/>
        <end position="98"/>
    </location>
</feature>
<dbReference type="GeneID" id="4388979"/>
<feature type="compositionally biased region" description="Basic and acidic residues" evidence="1">
    <location>
        <begin position="54"/>
        <end position="68"/>
    </location>
</feature>
<reference evidence="4" key="1">
    <citation type="journal article" date="2015" name="Genome Announc.">
        <title>Draft genome sequence of the cellulolytic fungus Chaetomium globosum.</title>
        <authorList>
            <person name="Cuomo C.A."/>
            <person name="Untereiner W.A."/>
            <person name="Ma L.-J."/>
            <person name="Grabherr M."/>
            <person name="Birren B.W."/>
        </authorList>
    </citation>
    <scope>NUCLEOTIDE SEQUENCE [LARGE SCALE GENOMIC DNA]</scope>
    <source>
        <strain evidence="4">ATCC 6205 / CBS 148.51 / DSM 1962 / NBRC 6347 / NRRL 1970</strain>
    </source>
</reference>
<feature type="compositionally biased region" description="Basic and acidic residues" evidence="1">
    <location>
        <begin position="189"/>
        <end position="200"/>
    </location>
</feature>
<keyword evidence="2" id="KW-0472">Membrane</keyword>
<evidence type="ECO:0000313" key="3">
    <source>
        <dbReference type="EMBL" id="EAQ90306.1"/>
    </source>
</evidence>
<feature type="region of interest" description="Disordered" evidence="1">
    <location>
        <begin position="86"/>
        <end position="109"/>
    </location>
</feature>
<feature type="compositionally biased region" description="Pro residues" evidence="1">
    <location>
        <begin position="268"/>
        <end position="291"/>
    </location>
</feature>
<organism evidence="3 4">
    <name type="scientific">Chaetomium globosum (strain ATCC 6205 / CBS 148.51 / DSM 1962 / NBRC 6347 / NRRL 1970)</name>
    <name type="common">Soil fungus</name>
    <dbReference type="NCBI Taxonomy" id="306901"/>
    <lineage>
        <taxon>Eukaryota</taxon>
        <taxon>Fungi</taxon>
        <taxon>Dikarya</taxon>
        <taxon>Ascomycota</taxon>
        <taxon>Pezizomycotina</taxon>
        <taxon>Sordariomycetes</taxon>
        <taxon>Sordariomycetidae</taxon>
        <taxon>Sordariales</taxon>
        <taxon>Chaetomiaceae</taxon>
        <taxon>Chaetomium</taxon>
    </lineage>
</organism>
<accession>Q2HC13</accession>
<evidence type="ECO:0000256" key="1">
    <source>
        <dbReference type="SAM" id="MobiDB-lite"/>
    </source>
</evidence>
<evidence type="ECO:0000256" key="2">
    <source>
        <dbReference type="SAM" id="Phobius"/>
    </source>
</evidence>
<keyword evidence="4" id="KW-1185">Reference proteome</keyword>
<sequence>MFTSYRRSANYTKLQCQFTYFGAPESAKHEEWKRTARRGNAPLDNHGTQEFPDFENRLQRPDLDDGRGGKKTAASVVLTACRKIQQRLSSRRGNRGRPRTLGPQGPTAVERAAGTHYPSLRLQGFLFSRRSSRHNNTYGIFLFAARVHPPLPMPSNRIFTPIIDPSATHSPYTNRHQTWLLKHGPNTPRTRDPGNVRHQDQAYNRPPTENEYELTSNTGPHETIPSDPPPSYRSQKSNPSNDNLTSPTPPPFSTANITITSLADTDHPPPSLPPYLPPNAQRAPPPNPPNPKTCARHLTDAEHHITIPNPLNNRYVRKWPRAGKMACATVLVLTALAAALALLFAITVAVLSIARPPRHGRHHPYLCQLAEQRLPGPRLEPKLCSWCLPRLTDPKNRSDNVSKASPSPVQILEQHFSSRLTGKFTKLDLVAIVSLFIFRSPHHQRMKLTKDFKLHTMASPTTRTAEAEAEEKKILAQYKAQELYDMLLLKQASEGYDAL</sequence>
<feature type="compositionally biased region" description="Polar residues" evidence="1">
    <location>
        <begin position="232"/>
        <end position="246"/>
    </location>
</feature>
<dbReference type="InParanoid" id="Q2HC13"/>
<dbReference type="VEuPathDB" id="FungiDB:CHGG_02241"/>